<dbReference type="InterPro" id="IPR002502">
    <property type="entry name" value="Amidase_domain"/>
</dbReference>
<organism evidence="3 4">
    <name type="scientific">Schleiferilactobacillus harbinensis DSM 16991</name>
    <dbReference type="NCBI Taxonomy" id="1122147"/>
    <lineage>
        <taxon>Bacteria</taxon>
        <taxon>Bacillati</taxon>
        <taxon>Bacillota</taxon>
        <taxon>Bacilli</taxon>
        <taxon>Lactobacillales</taxon>
        <taxon>Lactobacillaceae</taxon>
        <taxon>Schleiferilactobacillus</taxon>
    </lineage>
</organism>
<dbReference type="GO" id="GO:0008745">
    <property type="term" value="F:N-acetylmuramoyl-L-alanine amidase activity"/>
    <property type="evidence" value="ECO:0007669"/>
    <property type="project" value="InterPro"/>
</dbReference>
<evidence type="ECO:0000259" key="2">
    <source>
        <dbReference type="SMART" id="SM00644"/>
    </source>
</evidence>
<dbReference type="Proteomes" id="UP000050949">
    <property type="component" value="Unassembled WGS sequence"/>
</dbReference>
<sequence length="390" mass="42675">MKKRYLLLSLACAAVLGTAALPKMAQTWSYRSDALIQPVAVDNQFINDQHFSNPPIITKPTTFTHMNGYRNGVGKPEGVVIHETSDPDMTLDEEVTRMQTEWQKREAYVHAFVDHSEVVNIHPTDYAVWGAGYFANQRFIQIELVEEHNAQDFAQSVNNDAYYVATLLKKYNLPAVLADHTGQGTIWSHNAVSQWLGNTNHTDPEAYFASWHYSMDQFAALVQQKLAAMNGTAYDTVATKEAATGNALVTGTATKYYLTDAGFKPAGSSAALKGQTYRITAKATTTQGATMYLLANAAGVGQFWLPAAGMEIGNSGSGSTGNQAFRGVGRINYVPGYGIAVWRNDGSRIAGKYLAHGSAWQLYAKKTVNGVTWYNLGGDQWISGQYVVLQ</sequence>
<gene>
    <name evidence="3" type="ORF">FC91_GL002703</name>
</gene>
<dbReference type="InterPro" id="IPR036505">
    <property type="entry name" value="Amidase/PGRP_sf"/>
</dbReference>
<keyword evidence="1" id="KW-0732">Signal</keyword>
<dbReference type="Pfam" id="PF01510">
    <property type="entry name" value="Amidase_2"/>
    <property type="match status" value="1"/>
</dbReference>
<dbReference type="AlphaFoldDB" id="A0A0R1XAY5"/>
<feature type="signal peptide" evidence="1">
    <location>
        <begin position="1"/>
        <end position="25"/>
    </location>
</feature>
<evidence type="ECO:0000313" key="3">
    <source>
        <dbReference type="EMBL" id="KRM27266.1"/>
    </source>
</evidence>
<dbReference type="SUPFAM" id="SSF55846">
    <property type="entry name" value="N-acetylmuramoyl-L-alanine amidase-like"/>
    <property type="match status" value="1"/>
</dbReference>
<comment type="caution">
    <text evidence="3">The sequence shown here is derived from an EMBL/GenBank/DDBJ whole genome shotgun (WGS) entry which is preliminary data.</text>
</comment>
<protein>
    <submittedName>
        <fullName evidence="3">Autolysin, amidase</fullName>
    </submittedName>
</protein>
<dbReference type="CDD" id="cd06583">
    <property type="entry name" value="PGRP"/>
    <property type="match status" value="1"/>
</dbReference>
<reference evidence="3 4" key="1">
    <citation type="journal article" date="2015" name="Genome Announc.">
        <title>Expanding the biotechnology potential of lactobacilli through comparative genomics of 213 strains and associated genera.</title>
        <authorList>
            <person name="Sun Z."/>
            <person name="Harris H.M."/>
            <person name="McCann A."/>
            <person name="Guo C."/>
            <person name="Argimon S."/>
            <person name="Zhang W."/>
            <person name="Yang X."/>
            <person name="Jeffery I.B."/>
            <person name="Cooney J.C."/>
            <person name="Kagawa T.F."/>
            <person name="Liu W."/>
            <person name="Song Y."/>
            <person name="Salvetti E."/>
            <person name="Wrobel A."/>
            <person name="Rasinkangas P."/>
            <person name="Parkhill J."/>
            <person name="Rea M.C."/>
            <person name="O'Sullivan O."/>
            <person name="Ritari J."/>
            <person name="Douillard F.P."/>
            <person name="Paul Ross R."/>
            <person name="Yang R."/>
            <person name="Briner A.E."/>
            <person name="Felis G.E."/>
            <person name="de Vos W.M."/>
            <person name="Barrangou R."/>
            <person name="Klaenhammer T.R."/>
            <person name="Caufield P.W."/>
            <person name="Cui Y."/>
            <person name="Zhang H."/>
            <person name="O'Toole P.W."/>
        </authorList>
    </citation>
    <scope>NUCLEOTIDE SEQUENCE [LARGE SCALE GENOMIC DNA]</scope>
    <source>
        <strain evidence="3 4">DSM 16991</strain>
    </source>
</reference>
<accession>A0A0R1XAY5</accession>
<evidence type="ECO:0000256" key="1">
    <source>
        <dbReference type="SAM" id="SignalP"/>
    </source>
</evidence>
<name>A0A0R1XAY5_9LACO</name>
<dbReference type="OrthoDB" id="9816557at2"/>
<dbReference type="Pfam" id="PF03217">
    <property type="entry name" value="SlpA"/>
    <property type="match status" value="1"/>
</dbReference>
<dbReference type="SMART" id="SM00644">
    <property type="entry name" value="Ami_2"/>
    <property type="match status" value="1"/>
</dbReference>
<dbReference type="eggNOG" id="COG5632">
    <property type="taxonomic scope" value="Bacteria"/>
</dbReference>
<dbReference type="Gene3D" id="3.40.80.10">
    <property type="entry name" value="Peptidoglycan recognition protein-like"/>
    <property type="match status" value="1"/>
</dbReference>
<dbReference type="GO" id="GO:0009253">
    <property type="term" value="P:peptidoglycan catabolic process"/>
    <property type="evidence" value="ECO:0007669"/>
    <property type="project" value="InterPro"/>
</dbReference>
<dbReference type="EMBL" id="AZFW01000052">
    <property type="protein sequence ID" value="KRM27266.1"/>
    <property type="molecule type" value="Genomic_DNA"/>
</dbReference>
<feature type="domain" description="N-acetylmuramoyl-L-alanine amidase" evidence="2">
    <location>
        <begin position="63"/>
        <end position="205"/>
    </location>
</feature>
<dbReference type="InterPro" id="IPR024968">
    <property type="entry name" value="SlpA_C_lactobacillus"/>
</dbReference>
<proteinExistence type="predicted"/>
<evidence type="ECO:0000313" key="4">
    <source>
        <dbReference type="Proteomes" id="UP000050949"/>
    </source>
</evidence>
<dbReference type="RefSeq" id="WP_051225340.1">
    <property type="nucleotide sequence ID" value="NZ_AUEH01000030.1"/>
</dbReference>
<feature type="chain" id="PRO_5006413158" evidence="1">
    <location>
        <begin position="26"/>
        <end position="390"/>
    </location>
</feature>
<dbReference type="PATRIC" id="fig|1122147.4.peg.2786"/>